<dbReference type="AlphaFoldDB" id="A0A6J6ILU3"/>
<protein>
    <submittedName>
        <fullName evidence="4">Unannotated protein</fullName>
    </submittedName>
</protein>
<dbReference type="CDD" id="cd13585">
    <property type="entry name" value="PBP2_TMBP_like"/>
    <property type="match status" value="1"/>
</dbReference>
<dbReference type="EMBL" id="CAEZVN010000008">
    <property type="protein sequence ID" value="CAB4625541.1"/>
    <property type="molecule type" value="Genomic_DNA"/>
</dbReference>
<keyword evidence="3" id="KW-0732">Signal</keyword>
<dbReference type="GO" id="GO:0030313">
    <property type="term" value="C:cell envelope"/>
    <property type="evidence" value="ECO:0007669"/>
    <property type="project" value="UniProtKB-SubCell"/>
</dbReference>
<sequence>MRLNKKAIAVALGSALLLSGCAGLDTAEPAKLTWMTRPDNQAEADVYASISDEITAQNIGLNLTYKAGNSEGSSYQDKLKTDIAAGTAPDVFWIPGTDIADFAKAGLILNMRDEAKKTDHKDSDFYEGPMASLTVDPATGQPNADTHLWGLPRDVSTFALYLNLDLIQKAGVEDPRELAKAGKWDWAAFEKTAAAITKAGGAGVKGFGAGGWWANWGYFVNSGGGSFFNADRTACALDSDASVAGLSYMKGLYDNGYGVKYGEDAEPPFKAGQVGMFINGRWATPGAREIKNFAWDVVNLPTGPTAGKNWQFWGAYVVNAKTKNPAAAFKLVQQLTSVDVQGKISELGANIPSRKSQAAIDKFLGFTPPENNQAFVDAISNDPVAEGPLWQGNWPAFDKAAGDAVSALFNGTRTIDDFKAKVCTEASGAFGG</sequence>
<evidence type="ECO:0000313" key="4">
    <source>
        <dbReference type="EMBL" id="CAB4625541.1"/>
    </source>
</evidence>
<evidence type="ECO:0000256" key="2">
    <source>
        <dbReference type="ARBA" id="ARBA00022448"/>
    </source>
</evidence>
<proteinExistence type="predicted"/>
<dbReference type="InterPro" id="IPR050490">
    <property type="entry name" value="Bact_solute-bd_prot1"/>
</dbReference>
<gene>
    <name evidence="4" type="ORF">UFOPK2001_00183</name>
</gene>
<keyword evidence="2" id="KW-0813">Transport</keyword>
<dbReference type="Gene3D" id="3.40.190.10">
    <property type="entry name" value="Periplasmic binding protein-like II"/>
    <property type="match status" value="1"/>
</dbReference>
<dbReference type="SUPFAM" id="SSF53850">
    <property type="entry name" value="Periplasmic binding protein-like II"/>
    <property type="match status" value="1"/>
</dbReference>
<organism evidence="4">
    <name type="scientific">freshwater metagenome</name>
    <dbReference type="NCBI Taxonomy" id="449393"/>
    <lineage>
        <taxon>unclassified sequences</taxon>
        <taxon>metagenomes</taxon>
        <taxon>ecological metagenomes</taxon>
    </lineage>
</organism>
<evidence type="ECO:0000256" key="1">
    <source>
        <dbReference type="ARBA" id="ARBA00004196"/>
    </source>
</evidence>
<dbReference type="PANTHER" id="PTHR43649">
    <property type="entry name" value="ARABINOSE-BINDING PROTEIN-RELATED"/>
    <property type="match status" value="1"/>
</dbReference>
<dbReference type="Pfam" id="PF01547">
    <property type="entry name" value="SBP_bac_1"/>
    <property type="match status" value="1"/>
</dbReference>
<reference evidence="4" key="1">
    <citation type="submission" date="2020-05" db="EMBL/GenBank/DDBJ databases">
        <authorList>
            <person name="Chiriac C."/>
            <person name="Salcher M."/>
            <person name="Ghai R."/>
            <person name="Kavagutti S V."/>
        </authorList>
    </citation>
    <scope>NUCLEOTIDE SEQUENCE</scope>
</reference>
<dbReference type="PROSITE" id="PS51257">
    <property type="entry name" value="PROKAR_LIPOPROTEIN"/>
    <property type="match status" value="1"/>
</dbReference>
<dbReference type="PANTHER" id="PTHR43649:SF31">
    <property type="entry name" value="SN-GLYCEROL-3-PHOSPHATE-BINDING PERIPLASMIC PROTEIN UGPB"/>
    <property type="match status" value="1"/>
</dbReference>
<name>A0A6J6ILU3_9ZZZZ</name>
<accession>A0A6J6ILU3</accession>
<dbReference type="InterPro" id="IPR006059">
    <property type="entry name" value="SBP"/>
</dbReference>
<comment type="subcellular location">
    <subcellularLocation>
        <location evidence="1">Cell envelope</location>
    </subcellularLocation>
</comment>
<evidence type="ECO:0000256" key="3">
    <source>
        <dbReference type="ARBA" id="ARBA00022729"/>
    </source>
</evidence>